<accession>M1YIV7</accession>
<sequence length="378" mass="42745">MLLDWLEQDFRSPAECIVKVGEGRTPIEDLYPFLKEVVVETSRDKPFVATLTFDTRRDEFGKWVVQDSPEIFTWQRIWIEVAFGEHEEEVMRGYVREVKADYPEDAATTTVKLECQDDSIFLDRTQVRKEWGAEQPTADGLIVDEIVRGYPGLAMHMESGMGLDGLVVLQDKTDAGFLHDRAEANGYELIFENGEVYFGPMRLESDPQKTVMVYAGADTHCYRFSIQDDGHKPDMVAFDKAAEDSDQTEREVVEPDLHLLGLEPARSVGQGPDFVWVMEGQGGKTPEEMRTLAQRKANERSMKVTAEGELDGSLYGRVLRVGRPVGIDGVGEKYNGTYYVDTVRHVFNHEGYRQAFTLMRNAYGDNLESSVDTLLGVL</sequence>
<dbReference type="AlphaFoldDB" id="M1YIV7"/>
<evidence type="ECO:0000313" key="1">
    <source>
        <dbReference type="EMBL" id="CCQ90433.1"/>
    </source>
</evidence>
<proteinExistence type="predicted"/>
<protein>
    <recommendedName>
        <fullName evidence="3">Phage protein D</fullName>
    </recommendedName>
</protein>
<dbReference type="STRING" id="1266370.NITGR_290032"/>
<keyword evidence="2" id="KW-1185">Reference proteome</keyword>
<organism evidence="1 2">
    <name type="scientific">Nitrospina gracilis (strain 3/211)</name>
    <dbReference type="NCBI Taxonomy" id="1266370"/>
    <lineage>
        <taxon>Bacteria</taxon>
        <taxon>Pseudomonadati</taxon>
        <taxon>Nitrospinota/Tectimicrobiota group</taxon>
        <taxon>Nitrospinota</taxon>
        <taxon>Nitrospinia</taxon>
        <taxon>Nitrospinales</taxon>
        <taxon>Nitrospinaceae</taxon>
        <taxon>Nitrospina</taxon>
    </lineage>
</organism>
<gene>
    <name evidence="1" type="ORF">NITGR_290032</name>
</gene>
<comment type="caution">
    <text evidence="1">The sequence shown here is derived from an EMBL/GenBank/DDBJ whole genome shotgun (WGS) entry which is preliminary data.</text>
</comment>
<dbReference type="InParanoid" id="M1YIV7"/>
<evidence type="ECO:0000313" key="2">
    <source>
        <dbReference type="Proteomes" id="UP000011704"/>
    </source>
</evidence>
<dbReference type="RefSeq" id="WP_005007908.1">
    <property type="nucleotide sequence ID" value="NZ_HG422173.1"/>
</dbReference>
<reference evidence="1 2" key="1">
    <citation type="journal article" date="2013" name="Front. Microbiol.">
        <title>The genome of Nitrospina gracilis illuminates the metabolism and evolution of the major marine nitrite oxidizer.</title>
        <authorList>
            <person name="Luecker S."/>
            <person name="Nowka B."/>
            <person name="Rattei T."/>
            <person name="Spieck E."/>
            <person name="and Daims H."/>
        </authorList>
    </citation>
    <scope>NUCLEOTIDE SEQUENCE [LARGE SCALE GENOMIC DNA]</scope>
    <source>
        <strain evidence="1 2">3/211</strain>
    </source>
</reference>
<dbReference type="OrthoDB" id="262740at2"/>
<evidence type="ECO:0008006" key="3">
    <source>
        <dbReference type="Google" id="ProtNLM"/>
    </source>
</evidence>
<name>M1YIV7_NITG3</name>
<dbReference type="Proteomes" id="UP000011704">
    <property type="component" value="Unassembled WGS sequence"/>
</dbReference>
<dbReference type="HOGENOM" id="CLU_718939_0_0_0"/>
<dbReference type="SUPFAM" id="SSF69279">
    <property type="entry name" value="Phage tail proteins"/>
    <property type="match status" value="1"/>
</dbReference>
<dbReference type="EMBL" id="CAQJ01000032">
    <property type="protein sequence ID" value="CCQ90433.1"/>
    <property type="molecule type" value="Genomic_DNA"/>
</dbReference>